<feature type="chain" id="PRO_5039951149" evidence="3">
    <location>
        <begin position="17"/>
        <end position="433"/>
    </location>
</feature>
<dbReference type="PANTHER" id="PTHR44419:SF19">
    <property type="entry name" value="PROTOCHLOROPHYLLIDE REDUCTASE A, CHLOROPLASTIC"/>
    <property type="match status" value="1"/>
</dbReference>
<name>A0A9K3LDU8_9STRA</name>
<reference evidence="4" key="2">
    <citation type="submission" date="2021-04" db="EMBL/GenBank/DDBJ databases">
        <authorList>
            <person name="Podell S."/>
        </authorList>
    </citation>
    <scope>NUCLEOTIDE SEQUENCE</scope>
    <source>
        <strain evidence="4">Hildebrandi</strain>
    </source>
</reference>
<reference evidence="4" key="1">
    <citation type="journal article" date="2021" name="Sci. Rep.">
        <title>Diploid genomic architecture of Nitzschia inconspicua, an elite biomass production diatom.</title>
        <authorList>
            <person name="Oliver A."/>
            <person name="Podell S."/>
            <person name="Pinowska A."/>
            <person name="Traller J.C."/>
            <person name="Smith S.R."/>
            <person name="McClure R."/>
            <person name="Beliaev A."/>
            <person name="Bohutskyi P."/>
            <person name="Hill E.A."/>
            <person name="Rabines A."/>
            <person name="Zheng H."/>
            <person name="Allen L.Z."/>
            <person name="Kuo A."/>
            <person name="Grigoriev I.V."/>
            <person name="Allen A.E."/>
            <person name="Hazlebeck D."/>
            <person name="Allen E.E."/>
        </authorList>
    </citation>
    <scope>NUCLEOTIDE SEQUENCE</scope>
    <source>
        <strain evidence="4">Hildebrandi</strain>
    </source>
</reference>
<dbReference type="GO" id="GO:0016630">
    <property type="term" value="F:protochlorophyllide reductase activity"/>
    <property type="evidence" value="ECO:0007669"/>
    <property type="project" value="InterPro"/>
</dbReference>
<accession>A0A9K3LDU8</accession>
<keyword evidence="1" id="KW-0521">NADP</keyword>
<proteinExistence type="predicted"/>
<dbReference type="NCBIfam" id="TIGR01289">
    <property type="entry name" value="LPOR"/>
    <property type="match status" value="1"/>
</dbReference>
<dbReference type="PANTHER" id="PTHR44419">
    <property type="entry name" value="PROTOCHLOROPHYLLIDE REDUCTASE C, CHLOROPLASTIC"/>
    <property type="match status" value="1"/>
</dbReference>
<comment type="caution">
    <text evidence="4">The sequence shown here is derived from an EMBL/GenBank/DDBJ whole genome shotgun (WGS) entry which is preliminary data.</text>
</comment>
<feature type="signal peptide" evidence="3">
    <location>
        <begin position="1"/>
        <end position="16"/>
    </location>
</feature>
<evidence type="ECO:0000313" key="4">
    <source>
        <dbReference type="EMBL" id="KAG7360262.1"/>
    </source>
</evidence>
<gene>
    <name evidence="4" type="ORF">IV203_035361</name>
</gene>
<evidence type="ECO:0000256" key="3">
    <source>
        <dbReference type="SAM" id="SignalP"/>
    </source>
</evidence>
<keyword evidence="3" id="KW-0732">Signal</keyword>
<dbReference type="AlphaFoldDB" id="A0A9K3LDU8"/>
<dbReference type="Proteomes" id="UP000693970">
    <property type="component" value="Unassembled WGS sequence"/>
</dbReference>
<dbReference type="Pfam" id="PF00106">
    <property type="entry name" value="adh_short"/>
    <property type="match status" value="1"/>
</dbReference>
<organism evidence="4 5">
    <name type="scientific">Nitzschia inconspicua</name>
    <dbReference type="NCBI Taxonomy" id="303405"/>
    <lineage>
        <taxon>Eukaryota</taxon>
        <taxon>Sar</taxon>
        <taxon>Stramenopiles</taxon>
        <taxon>Ochrophyta</taxon>
        <taxon>Bacillariophyta</taxon>
        <taxon>Bacillariophyceae</taxon>
        <taxon>Bacillariophycidae</taxon>
        <taxon>Bacillariales</taxon>
        <taxon>Bacillariaceae</taxon>
        <taxon>Nitzschia</taxon>
    </lineage>
</organism>
<keyword evidence="5" id="KW-1185">Reference proteome</keyword>
<evidence type="ECO:0000256" key="1">
    <source>
        <dbReference type="ARBA" id="ARBA00022857"/>
    </source>
</evidence>
<sequence>MIRFVAIAYLATLARGFAPVSLQGKGFVSQVTTTTPLSETTLYPRLASSLAVVSSGEKSSIDQSTKIYGPESKETPKVLGGVKIGLRKLVVITGASSGLGLSCAETLAKTGKYFVVMACRDVEKGKRVAKERGLPDGSYTVMKLELASLQSVRDFVANLKAFKSARPLTHLICNAAVYKPTDPEPVWTDDGFEMSMGVNHFGHFLLVNLLLDDMSRAKGARVCIVGSITGNTNTVGGGLVYPQANLGNLAGFEKGATKPVAMADGKPFFGAKAYKDSKVCNMMTVSELHRRYHEDTGIVFSSMYPGCIAETALFREKRQWFRKLFPVFMKYVTGGYVGEKEAGERLAQVIDDPQCNKSGVYWSWNGGAQTVGRWAPDGKPRGAGGSGGEIFENQQSDAVRDIETAKKMWALSKKAVGLTNKEMYKNGKLEEDL</sequence>
<protein>
    <submittedName>
        <fullName evidence="4">Light-dependent protochlorophyllide reductase</fullName>
    </submittedName>
</protein>
<dbReference type="InterPro" id="IPR005979">
    <property type="entry name" value="Prochl_reduct"/>
</dbReference>
<dbReference type="InterPro" id="IPR002347">
    <property type="entry name" value="SDR_fam"/>
</dbReference>
<keyword evidence="2" id="KW-0560">Oxidoreductase</keyword>
<evidence type="ECO:0000256" key="2">
    <source>
        <dbReference type="ARBA" id="ARBA00023002"/>
    </source>
</evidence>
<dbReference type="EMBL" id="JAGRRH010000013">
    <property type="protein sequence ID" value="KAG7360262.1"/>
    <property type="molecule type" value="Genomic_DNA"/>
</dbReference>
<dbReference type="OrthoDB" id="191139at2759"/>
<evidence type="ECO:0000313" key="5">
    <source>
        <dbReference type="Proteomes" id="UP000693970"/>
    </source>
</evidence>